<accession>A0ACD1GKP0</accession>
<organism evidence="1 2">
    <name type="scientific">Aspergillus brunneoviolaceus CBS 621.78</name>
    <dbReference type="NCBI Taxonomy" id="1450534"/>
    <lineage>
        <taxon>Eukaryota</taxon>
        <taxon>Fungi</taxon>
        <taxon>Dikarya</taxon>
        <taxon>Ascomycota</taxon>
        <taxon>Pezizomycotina</taxon>
        <taxon>Eurotiomycetes</taxon>
        <taxon>Eurotiomycetidae</taxon>
        <taxon>Eurotiales</taxon>
        <taxon>Aspergillaceae</taxon>
        <taxon>Aspergillus</taxon>
        <taxon>Aspergillus subgen. Circumdati</taxon>
    </lineage>
</organism>
<keyword evidence="2" id="KW-1185">Reference proteome</keyword>
<reference evidence="1" key="1">
    <citation type="submission" date="2018-02" db="EMBL/GenBank/DDBJ databases">
        <title>The genomes of Aspergillus section Nigri reveals drivers in fungal speciation.</title>
        <authorList>
            <consortium name="DOE Joint Genome Institute"/>
            <person name="Vesth T.C."/>
            <person name="Nybo J."/>
            <person name="Theobald S."/>
            <person name="Brandl J."/>
            <person name="Frisvad J.C."/>
            <person name="Nielsen K.F."/>
            <person name="Lyhne E.K."/>
            <person name="Kogle M.E."/>
            <person name="Kuo A."/>
            <person name="Riley R."/>
            <person name="Clum A."/>
            <person name="Nolan M."/>
            <person name="Lipzen A."/>
            <person name="Salamov A."/>
            <person name="Henrissat B."/>
            <person name="Wiebenga A."/>
            <person name="De vries R.P."/>
            <person name="Grigoriev I.V."/>
            <person name="Mortensen U.H."/>
            <person name="Andersen M.R."/>
            <person name="Baker S.E."/>
        </authorList>
    </citation>
    <scope>NUCLEOTIDE SEQUENCE</scope>
    <source>
        <strain evidence="1">CBS 621.78</strain>
    </source>
</reference>
<gene>
    <name evidence="1" type="ORF">BO95DRAFT_245436</name>
</gene>
<sequence>MTSHQAGDGVTISPSSAGFKVREFLRDGTLFLFASTRRSATPVKTKQTKTEREKKKKRKDTFKKKTRSKVALFRPVRIGSNHECCAIERMFFCSHRGNRSTVSRYTVLPGTYIGRSMSTLLLFLRRLHCDYCPQNRVIETHKARSEKTYQVPISERRREICTQLSCMYTGQLLHVPWRSWKIQKFSLSALHLDNSGLEHGQSGARISGLLFCMAVLYNTRLTLYHREPLLLPKESSVYVLRHHDFGVDYTRERGITPLSSALLDVYFLASSHLLRSQCSQCSQPSSVSVVPVEWTAVLSWLHSSTLAKNQKTPARRSYPHVLIPKVRISSL</sequence>
<dbReference type="EMBL" id="KZ825316">
    <property type="protein sequence ID" value="RAH49805.1"/>
    <property type="molecule type" value="Genomic_DNA"/>
</dbReference>
<evidence type="ECO:0000313" key="1">
    <source>
        <dbReference type="EMBL" id="RAH49805.1"/>
    </source>
</evidence>
<evidence type="ECO:0000313" key="2">
    <source>
        <dbReference type="Proteomes" id="UP000249057"/>
    </source>
</evidence>
<proteinExistence type="predicted"/>
<dbReference type="Proteomes" id="UP000249057">
    <property type="component" value="Unassembled WGS sequence"/>
</dbReference>
<protein>
    <submittedName>
        <fullName evidence="1">Uncharacterized protein</fullName>
    </submittedName>
</protein>
<name>A0ACD1GKP0_9EURO</name>